<feature type="non-terminal residue" evidence="2">
    <location>
        <position position="225"/>
    </location>
</feature>
<dbReference type="EMBL" id="FNEJ01000067">
    <property type="protein sequence ID" value="SDJ60865.1"/>
    <property type="molecule type" value="Genomic_DNA"/>
</dbReference>
<evidence type="ECO:0000313" key="3">
    <source>
        <dbReference type="Proteomes" id="UP000199093"/>
    </source>
</evidence>
<dbReference type="AlphaFoldDB" id="A0A1G8V6B8"/>
<reference evidence="3" key="1">
    <citation type="submission" date="2016-10" db="EMBL/GenBank/DDBJ databases">
        <authorList>
            <person name="Varghese N."/>
            <person name="Submissions S."/>
        </authorList>
    </citation>
    <scope>NUCLEOTIDE SEQUENCE [LARGE SCALE GENOMIC DNA]</scope>
    <source>
        <strain evidence="3">DSM 26424</strain>
    </source>
</reference>
<feature type="compositionally biased region" description="Basic and acidic residues" evidence="1">
    <location>
        <begin position="198"/>
        <end position="219"/>
    </location>
</feature>
<sequence length="225" mass="24933">MPCREQTTFLPAKTLCWLQGFGHCAKKTVFRVFFLARRQASRSGVVSLFWGDALPPVQVDRSGPVLRWPAWGSVSNLFEAVVSFMVAPIDEDRAITHPTTVLGTGQKRGRWNSSHARSLPAIIALHTVGAEPSRVVADAITVTILMLAELDMVDADAPNEVEGAARDVDIGAFIGLRQHERTCRIREADLRPDGRCCRTQSVKDSHRESMRLDDLHEQAQARPLP</sequence>
<proteinExistence type="predicted"/>
<protein>
    <submittedName>
        <fullName evidence="2">Uncharacterized protein</fullName>
    </submittedName>
</protein>
<accession>A0A1G8V6B8</accession>
<organism evidence="2 3">
    <name type="scientific">Salipiger marinus</name>
    <dbReference type="NCBI Taxonomy" id="555512"/>
    <lineage>
        <taxon>Bacteria</taxon>
        <taxon>Pseudomonadati</taxon>
        <taxon>Pseudomonadota</taxon>
        <taxon>Alphaproteobacteria</taxon>
        <taxon>Rhodobacterales</taxon>
        <taxon>Roseobacteraceae</taxon>
        <taxon>Salipiger</taxon>
    </lineage>
</organism>
<dbReference type="Proteomes" id="UP000199093">
    <property type="component" value="Unassembled WGS sequence"/>
</dbReference>
<gene>
    <name evidence="2" type="ORF">SAMN04487993_10671</name>
</gene>
<name>A0A1G8V6B8_9RHOB</name>
<evidence type="ECO:0000256" key="1">
    <source>
        <dbReference type="SAM" id="MobiDB-lite"/>
    </source>
</evidence>
<evidence type="ECO:0000313" key="2">
    <source>
        <dbReference type="EMBL" id="SDJ60865.1"/>
    </source>
</evidence>
<keyword evidence="3" id="KW-1185">Reference proteome</keyword>
<feature type="region of interest" description="Disordered" evidence="1">
    <location>
        <begin position="198"/>
        <end position="225"/>
    </location>
</feature>